<dbReference type="Pfam" id="PF13508">
    <property type="entry name" value="Acetyltransf_7"/>
    <property type="match status" value="1"/>
</dbReference>
<keyword evidence="2" id="KW-0808">Transferase</keyword>
<sequence length="115" mass="12057">MDGRDAAHYEEVIGGGAVRVAEAGGMILGFVDTAPGVLTRLFVRPEAAGAGLGRRLLEIGVAAARLDGLVRLEATLNAAPFYARCGFVEVGRGIYTHPRGGLPVEVVNMELRLTP</sequence>
<evidence type="ECO:0000313" key="2">
    <source>
        <dbReference type="EMBL" id="MBB5373465.1"/>
    </source>
</evidence>
<reference evidence="2 3" key="1">
    <citation type="submission" date="2020-08" db="EMBL/GenBank/DDBJ databases">
        <title>Genomic Encyclopedia of Type Strains, Phase IV (KMG-IV): sequencing the most valuable type-strain genomes for metagenomic binning, comparative biology and taxonomic classification.</title>
        <authorList>
            <person name="Goeker M."/>
        </authorList>
    </citation>
    <scope>NUCLEOTIDE SEQUENCE [LARGE SCALE GENOMIC DNA]</scope>
    <source>
        <strain evidence="2 3">DSM 27026</strain>
    </source>
</reference>
<dbReference type="PROSITE" id="PS51186">
    <property type="entry name" value="GNAT"/>
    <property type="match status" value="1"/>
</dbReference>
<name>A0A840VJW5_9PROT</name>
<proteinExistence type="predicted"/>
<dbReference type="Gene3D" id="3.40.630.30">
    <property type="match status" value="1"/>
</dbReference>
<dbReference type="InterPro" id="IPR000182">
    <property type="entry name" value="GNAT_dom"/>
</dbReference>
<gene>
    <name evidence="2" type="ORF">HNP71_001725</name>
</gene>
<evidence type="ECO:0000259" key="1">
    <source>
        <dbReference type="PROSITE" id="PS51186"/>
    </source>
</evidence>
<comment type="caution">
    <text evidence="2">The sequence shown here is derived from an EMBL/GenBank/DDBJ whole genome shotgun (WGS) entry which is preliminary data.</text>
</comment>
<keyword evidence="3" id="KW-1185">Reference proteome</keyword>
<protein>
    <submittedName>
        <fullName evidence="2">GNAT superfamily N-acetyltransferase</fullName>
    </submittedName>
</protein>
<dbReference type="AlphaFoldDB" id="A0A840VJW5"/>
<organism evidence="2 3">
    <name type="scientific">Acidocella aromatica</name>
    <dbReference type="NCBI Taxonomy" id="1303579"/>
    <lineage>
        <taxon>Bacteria</taxon>
        <taxon>Pseudomonadati</taxon>
        <taxon>Pseudomonadota</taxon>
        <taxon>Alphaproteobacteria</taxon>
        <taxon>Acetobacterales</taxon>
        <taxon>Acidocellaceae</taxon>
        <taxon>Acidocella</taxon>
    </lineage>
</organism>
<dbReference type="InterPro" id="IPR016181">
    <property type="entry name" value="Acyl_CoA_acyltransferase"/>
</dbReference>
<evidence type="ECO:0000313" key="3">
    <source>
        <dbReference type="Proteomes" id="UP000553706"/>
    </source>
</evidence>
<accession>A0A840VJW5</accession>
<dbReference type="RefSeq" id="WP_221246710.1">
    <property type="nucleotide sequence ID" value="NZ_JACHFJ010000007.1"/>
</dbReference>
<dbReference type="EMBL" id="JACHFJ010000007">
    <property type="protein sequence ID" value="MBB5373465.1"/>
    <property type="molecule type" value="Genomic_DNA"/>
</dbReference>
<dbReference type="SUPFAM" id="SSF55729">
    <property type="entry name" value="Acyl-CoA N-acyltransferases (Nat)"/>
    <property type="match status" value="1"/>
</dbReference>
<feature type="domain" description="N-acetyltransferase" evidence="1">
    <location>
        <begin position="1"/>
        <end position="114"/>
    </location>
</feature>
<dbReference type="Proteomes" id="UP000553706">
    <property type="component" value="Unassembled WGS sequence"/>
</dbReference>
<dbReference type="CDD" id="cd04301">
    <property type="entry name" value="NAT_SF"/>
    <property type="match status" value="1"/>
</dbReference>
<dbReference type="GO" id="GO:0016747">
    <property type="term" value="F:acyltransferase activity, transferring groups other than amino-acyl groups"/>
    <property type="evidence" value="ECO:0007669"/>
    <property type="project" value="InterPro"/>
</dbReference>